<feature type="region of interest" description="Disordered" evidence="1">
    <location>
        <begin position="277"/>
        <end position="313"/>
    </location>
</feature>
<evidence type="ECO:0000259" key="2">
    <source>
        <dbReference type="Pfam" id="PF10440"/>
    </source>
</evidence>
<sequence>MAPRGRPRKRSTRMYAAIDAMRNLGFDEEVVVQTVKQLLDIYGGEDGWPFIEEYGYKELIDAILRDSETPREGNLEKNESLQSEAPNARAEDVAGSSSTTAPERVCSEVGDFAPEGENISIVKSPSSSTCTNNVNAGHMPPLVSEDEIGLKETGEHHSDQSTLILKEGSKDNSISSDQTTINLMAKISAVPAPLEPPFKIQENPVCEKNLQRAATAECLLPSGSLQAPHAKSHMPTHSSRAPHTKSPMTTHSSRAPPVECLVSTPFSWVPPVECHVSTSSSRAPPVECLGSASSSRAPPVECLGSASSSRASPVEGLVSASSSRALPVECRVSVSSSQASPGERLVPASSSQAPPGERLFSASSSRAPPVEPLVSAPLQAPPVHPPKVSPQPVASHPPRRRFPCYGWIDSDDEDEPELVYLPRVGPADCPTQFGKHGTNNVGVKRQSRWDQKPENV</sequence>
<dbReference type="PANTHER" id="PTHR34271">
    <property type="entry name" value="NUCLEOLAR HISTONE METHYLTRANSFERASE-RELATED PROTEIN"/>
    <property type="match status" value="1"/>
</dbReference>
<dbReference type="InterPro" id="IPR043017">
    <property type="entry name" value="WIYLD_dom_sf"/>
</dbReference>
<dbReference type="EMBL" id="CAMAPF010001132">
    <property type="protein sequence ID" value="CAH9147470.1"/>
    <property type="molecule type" value="Genomic_DNA"/>
</dbReference>
<feature type="region of interest" description="Disordered" evidence="1">
    <location>
        <begin position="226"/>
        <end position="256"/>
    </location>
</feature>
<feature type="region of interest" description="Disordered" evidence="1">
    <location>
        <begin position="430"/>
        <end position="456"/>
    </location>
</feature>
<dbReference type="AlphaFoldDB" id="A0AAV0GHP1"/>
<feature type="region of interest" description="Disordered" evidence="1">
    <location>
        <begin position="70"/>
        <end position="103"/>
    </location>
</feature>
<feature type="region of interest" description="Disordered" evidence="1">
    <location>
        <begin position="336"/>
        <end position="399"/>
    </location>
</feature>
<feature type="domain" description="WIYLD" evidence="2">
    <location>
        <begin position="8"/>
        <end position="68"/>
    </location>
</feature>
<feature type="compositionally biased region" description="Basic and acidic residues" evidence="1">
    <location>
        <begin position="447"/>
        <end position="456"/>
    </location>
</feature>
<dbReference type="Proteomes" id="UP001152523">
    <property type="component" value="Unassembled WGS sequence"/>
</dbReference>
<evidence type="ECO:0000256" key="1">
    <source>
        <dbReference type="SAM" id="MobiDB-lite"/>
    </source>
</evidence>
<gene>
    <name evidence="3" type="ORF">CEPIT_LOCUS43772</name>
</gene>
<evidence type="ECO:0000313" key="3">
    <source>
        <dbReference type="EMBL" id="CAH9147470.1"/>
    </source>
</evidence>
<evidence type="ECO:0000313" key="4">
    <source>
        <dbReference type="Proteomes" id="UP001152523"/>
    </source>
</evidence>
<dbReference type="Gene3D" id="1.10.8.850">
    <property type="entry name" value="Histone-lysine N methyltransferase , C-terminal domain-like"/>
    <property type="match status" value="1"/>
</dbReference>
<organism evidence="3 4">
    <name type="scientific">Cuscuta epithymum</name>
    <dbReference type="NCBI Taxonomy" id="186058"/>
    <lineage>
        <taxon>Eukaryota</taxon>
        <taxon>Viridiplantae</taxon>
        <taxon>Streptophyta</taxon>
        <taxon>Embryophyta</taxon>
        <taxon>Tracheophyta</taxon>
        <taxon>Spermatophyta</taxon>
        <taxon>Magnoliopsida</taxon>
        <taxon>eudicotyledons</taxon>
        <taxon>Gunneridae</taxon>
        <taxon>Pentapetalae</taxon>
        <taxon>asterids</taxon>
        <taxon>lamiids</taxon>
        <taxon>Solanales</taxon>
        <taxon>Convolvulaceae</taxon>
        <taxon>Cuscuteae</taxon>
        <taxon>Cuscuta</taxon>
        <taxon>Cuscuta subgen. Cuscuta</taxon>
    </lineage>
</organism>
<keyword evidence="4" id="KW-1185">Reference proteome</keyword>
<protein>
    <recommendedName>
        <fullName evidence="2">WIYLD domain-containing protein</fullName>
    </recommendedName>
</protein>
<dbReference type="InterPro" id="IPR018848">
    <property type="entry name" value="WIYLD_domain"/>
</dbReference>
<comment type="caution">
    <text evidence="3">The sequence shown here is derived from an EMBL/GenBank/DDBJ whole genome shotgun (WGS) entry which is preliminary data.</text>
</comment>
<accession>A0AAV0GHP1</accession>
<feature type="compositionally biased region" description="Basic and acidic residues" evidence="1">
    <location>
        <begin position="70"/>
        <end position="79"/>
    </location>
</feature>
<reference evidence="3" key="1">
    <citation type="submission" date="2022-07" db="EMBL/GenBank/DDBJ databases">
        <authorList>
            <person name="Macas J."/>
            <person name="Novak P."/>
            <person name="Neumann P."/>
        </authorList>
    </citation>
    <scope>NUCLEOTIDE SEQUENCE</scope>
</reference>
<dbReference type="PANTHER" id="PTHR34271:SF1">
    <property type="entry name" value="NUCLEOLAR HISTONE METHYLTRANSFERASE-RELATED PROTEIN"/>
    <property type="match status" value="1"/>
</dbReference>
<feature type="compositionally biased region" description="Polar residues" evidence="1">
    <location>
        <begin position="235"/>
        <end position="253"/>
    </location>
</feature>
<proteinExistence type="predicted"/>
<name>A0AAV0GHP1_9ASTE</name>
<feature type="compositionally biased region" description="Pro residues" evidence="1">
    <location>
        <begin position="379"/>
        <end position="389"/>
    </location>
</feature>
<dbReference type="Pfam" id="PF10440">
    <property type="entry name" value="WIYLD"/>
    <property type="match status" value="1"/>
</dbReference>